<accession>A0A1Y2M8F9</accession>
<reference evidence="4 5" key="1">
    <citation type="journal article" date="2017" name="Genome Announc.">
        <title>Genome sequence of the saprophytic ascomycete Epicoccum nigrum ICMP 19927 strain isolated from New Zealand.</title>
        <authorList>
            <person name="Fokin M."/>
            <person name="Fleetwood D."/>
            <person name="Weir B.S."/>
            <person name="Villas-Boas S.G."/>
        </authorList>
    </citation>
    <scope>NUCLEOTIDE SEQUENCE [LARGE SCALE GENOMIC DNA]</scope>
    <source>
        <strain evidence="4 5">ICMP 19927</strain>
    </source>
</reference>
<name>A0A1Y2M8F9_EPING</name>
<keyword evidence="2" id="KW-0472">Membrane</keyword>
<keyword evidence="3" id="KW-0732">Signal</keyword>
<evidence type="ECO:0000313" key="5">
    <source>
        <dbReference type="Proteomes" id="UP000193240"/>
    </source>
</evidence>
<dbReference type="Proteomes" id="UP000193240">
    <property type="component" value="Unassembled WGS sequence"/>
</dbReference>
<sequence length="146" mass="15871">MPSIAIPLFFAFLQVASAVPTNSQSDANKHHLQKRLATGSKIAIGICVPCVALVVVLGLWIMWGYPKARRELREQNARREIELARKQRQGSEHGTLPAYRQHEGSDENVAHGNTQAAVTAPTVLAATAQRGRGYEPTDARHAALAV</sequence>
<dbReference type="AlphaFoldDB" id="A0A1Y2M8F9"/>
<proteinExistence type="predicted"/>
<keyword evidence="5" id="KW-1185">Reference proteome</keyword>
<feature type="transmembrane region" description="Helical" evidence="2">
    <location>
        <begin position="42"/>
        <end position="63"/>
    </location>
</feature>
<dbReference type="EMBL" id="KZ107839">
    <property type="protein sequence ID" value="OSS52396.1"/>
    <property type="molecule type" value="Genomic_DNA"/>
</dbReference>
<feature type="region of interest" description="Disordered" evidence="1">
    <location>
        <begin position="83"/>
        <end position="102"/>
    </location>
</feature>
<protein>
    <submittedName>
        <fullName evidence="4">Uncharacterized protein</fullName>
    </submittedName>
</protein>
<evidence type="ECO:0000313" key="4">
    <source>
        <dbReference type="EMBL" id="OSS52396.1"/>
    </source>
</evidence>
<feature type="signal peptide" evidence="3">
    <location>
        <begin position="1"/>
        <end position="18"/>
    </location>
</feature>
<dbReference type="InParanoid" id="A0A1Y2M8F9"/>
<evidence type="ECO:0000256" key="3">
    <source>
        <dbReference type="SAM" id="SignalP"/>
    </source>
</evidence>
<evidence type="ECO:0000256" key="1">
    <source>
        <dbReference type="SAM" id="MobiDB-lite"/>
    </source>
</evidence>
<keyword evidence="2" id="KW-0812">Transmembrane</keyword>
<keyword evidence="2" id="KW-1133">Transmembrane helix</keyword>
<feature type="chain" id="PRO_5012598674" evidence="3">
    <location>
        <begin position="19"/>
        <end position="146"/>
    </location>
</feature>
<gene>
    <name evidence="4" type="ORF">B5807_03080</name>
</gene>
<evidence type="ECO:0000256" key="2">
    <source>
        <dbReference type="SAM" id="Phobius"/>
    </source>
</evidence>
<organism evidence="4 5">
    <name type="scientific">Epicoccum nigrum</name>
    <name type="common">Soil fungus</name>
    <name type="synonym">Epicoccum purpurascens</name>
    <dbReference type="NCBI Taxonomy" id="105696"/>
    <lineage>
        <taxon>Eukaryota</taxon>
        <taxon>Fungi</taxon>
        <taxon>Dikarya</taxon>
        <taxon>Ascomycota</taxon>
        <taxon>Pezizomycotina</taxon>
        <taxon>Dothideomycetes</taxon>
        <taxon>Pleosporomycetidae</taxon>
        <taxon>Pleosporales</taxon>
        <taxon>Pleosporineae</taxon>
        <taxon>Didymellaceae</taxon>
        <taxon>Epicoccum</taxon>
    </lineage>
</organism>